<feature type="region of interest" description="Disordered" evidence="3">
    <location>
        <begin position="150"/>
        <end position="179"/>
    </location>
</feature>
<dbReference type="Pfam" id="PF09807">
    <property type="entry name" value="ELP6"/>
    <property type="match status" value="1"/>
</dbReference>
<feature type="compositionally biased region" description="Polar residues" evidence="3">
    <location>
        <begin position="166"/>
        <end position="175"/>
    </location>
</feature>
<dbReference type="GO" id="GO:0033588">
    <property type="term" value="C:elongator holoenzyme complex"/>
    <property type="evidence" value="ECO:0007669"/>
    <property type="project" value="InterPro"/>
</dbReference>
<proteinExistence type="inferred from homology"/>
<dbReference type="UniPathway" id="UPA00988"/>
<feature type="compositionally biased region" description="Low complexity" evidence="3">
    <location>
        <begin position="100"/>
        <end position="128"/>
    </location>
</feature>
<evidence type="ECO:0008006" key="5">
    <source>
        <dbReference type="Google" id="ProtNLM"/>
    </source>
</evidence>
<evidence type="ECO:0000256" key="3">
    <source>
        <dbReference type="SAM" id="MobiDB-lite"/>
    </source>
</evidence>
<evidence type="ECO:0000256" key="1">
    <source>
        <dbReference type="ARBA" id="ARBA00005043"/>
    </source>
</evidence>
<gene>
    <name evidence="4" type="ORF">DTER00134_LOCUS15572</name>
</gene>
<protein>
    <recommendedName>
        <fullName evidence="5">Elongator complex protein 6</fullName>
    </recommendedName>
</protein>
<organism evidence="4">
    <name type="scientific">Dunaliella tertiolecta</name>
    <name type="common">Green alga</name>
    <dbReference type="NCBI Taxonomy" id="3047"/>
    <lineage>
        <taxon>Eukaryota</taxon>
        <taxon>Viridiplantae</taxon>
        <taxon>Chlorophyta</taxon>
        <taxon>core chlorophytes</taxon>
        <taxon>Chlorophyceae</taxon>
        <taxon>CS clade</taxon>
        <taxon>Chlamydomonadales</taxon>
        <taxon>Dunaliellaceae</taxon>
        <taxon>Dunaliella</taxon>
    </lineage>
</organism>
<dbReference type="InterPro" id="IPR027417">
    <property type="entry name" value="P-loop_NTPase"/>
</dbReference>
<evidence type="ECO:0000313" key="4">
    <source>
        <dbReference type="EMBL" id="CAE0500499.1"/>
    </source>
</evidence>
<accession>A0A7S3R2A9</accession>
<feature type="region of interest" description="Disordered" evidence="3">
    <location>
        <begin position="96"/>
        <end position="128"/>
    </location>
</feature>
<dbReference type="AlphaFoldDB" id="A0A7S3R2A9"/>
<comment type="pathway">
    <text evidence="1">tRNA modification; 5-methoxycarbonylmethyl-2-thiouridine-tRNA biosynthesis.</text>
</comment>
<feature type="compositionally biased region" description="Low complexity" evidence="3">
    <location>
        <begin position="150"/>
        <end position="161"/>
    </location>
</feature>
<dbReference type="GO" id="GO:0002098">
    <property type="term" value="P:tRNA wobble uridine modification"/>
    <property type="evidence" value="ECO:0007669"/>
    <property type="project" value="InterPro"/>
</dbReference>
<name>A0A7S3R2A9_DUNTE</name>
<comment type="similarity">
    <text evidence="2">Belongs to the ELP6 family.</text>
</comment>
<evidence type="ECO:0000256" key="2">
    <source>
        <dbReference type="ARBA" id="ARBA00008837"/>
    </source>
</evidence>
<dbReference type="Gene3D" id="3.40.50.300">
    <property type="entry name" value="P-loop containing nucleotide triphosphate hydrolases"/>
    <property type="match status" value="1"/>
</dbReference>
<sequence length="349" mass="37679">MQPSDPFSESVAACLSLGPSSHANICIKDTLDVSGNFLNQILLRMAIQAGHRVLLVPVEQSFEKYKFALKKMGVNLQQGVDEGQVAVVSPVSVLARQQQHHQQQQQQQSQQQQPHQEAQGEQEPHGAAVSPLRTLHATMARALDQLASWAPPATQESAAAADHTQHSMGTGTSHGPQGGPMSVGCSLTVIIDGLSELSILATSMREWLSFLHYCIHLGASHQTHAAVNRVLRCHVDDALLEEDGNWIKLLEHASQLVLSVKPLEGHIADLDGQVTFSYRHPPVPAAVRLAAASFTKGESHAMGGTQSSASAVALVPEQAFVPTSSMYFRGGETGVRWMPQITGRDLLWQ</sequence>
<dbReference type="PANTHER" id="PTHR16184">
    <property type="entry name" value="ELONGATOR COMPLEX PROTEIN 6"/>
    <property type="match status" value="1"/>
</dbReference>
<reference evidence="4" key="1">
    <citation type="submission" date="2021-01" db="EMBL/GenBank/DDBJ databases">
        <authorList>
            <person name="Corre E."/>
            <person name="Pelletier E."/>
            <person name="Niang G."/>
            <person name="Scheremetjew M."/>
            <person name="Finn R."/>
            <person name="Kale V."/>
            <person name="Holt S."/>
            <person name="Cochrane G."/>
            <person name="Meng A."/>
            <person name="Brown T."/>
            <person name="Cohen L."/>
        </authorList>
    </citation>
    <scope>NUCLEOTIDE SEQUENCE</scope>
    <source>
        <strain evidence="4">CCMP1320</strain>
    </source>
</reference>
<dbReference type="EMBL" id="HBIP01025865">
    <property type="protein sequence ID" value="CAE0500499.1"/>
    <property type="molecule type" value="Transcribed_RNA"/>
</dbReference>
<dbReference type="InterPro" id="IPR018627">
    <property type="entry name" value="ELP6"/>
</dbReference>
<dbReference type="PANTHER" id="PTHR16184:SF6">
    <property type="entry name" value="ELONGATOR COMPLEX PROTEIN 6"/>
    <property type="match status" value="1"/>
</dbReference>